<dbReference type="Proteomes" id="UP001412067">
    <property type="component" value="Unassembled WGS sequence"/>
</dbReference>
<evidence type="ECO:0000313" key="1">
    <source>
        <dbReference type="EMBL" id="KAK8941767.1"/>
    </source>
</evidence>
<comment type="caution">
    <text evidence="1">The sequence shown here is derived from an EMBL/GenBank/DDBJ whole genome shotgun (WGS) entry which is preliminary data.</text>
</comment>
<protein>
    <submittedName>
        <fullName evidence="1">Uncharacterized protein</fullName>
    </submittedName>
</protein>
<proteinExistence type="predicted"/>
<sequence>MRVVLDPWVKIGRSMVQNIRAKAEFDRYYYNQFLACHELDFLFRGGRVYLFAGWESIGESSC</sequence>
<accession>A0ABR2LI76</accession>
<evidence type="ECO:0000313" key="2">
    <source>
        <dbReference type="Proteomes" id="UP001412067"/>
    </source>
</evidence>
<keyword evidence="2" id="KW-1185">Reference proteome</keyword>
<reference evidence="1 2" key="1">
    <citation type="journal article" date="2022" name="Nat. Plants">
        <title>Genomes of leafy and leafless Platanthera orchids illuminate the evolution of mycoheterotrophy.</title>
        <authorList>
            <person name="Li M.H."/>
            <person name="Liu K.W."/>
            <person name="Li Z."/>
            <person name="Lu H.C."/>
            <person name="Ye Q.L."/>
            <person name="Zhang D."/>
            <person name="Wang J.Y."/>
            <person name="Li Y.F."/>
            <person name="Zhong Z.M."/>
            <person name="Liu X."/>
            <person name="Yu X."/>
            <person name="Liu D.K."/>
            <person name="Tu X.D."/>
            <person name="Liu B."/>
            <person name="Hao Y."/>
            <person name="Liao X.Y."/>
            <person name="Jiang Y.T."/>
            <person name="Sun W.H."/>
            <person name="Chen J."/>
            <person name="Chen Y.Q."/>
            <person name="Ai Y."/>
            <person name="Zhai J.W."/>
            <person name="Wu S.S."/>
            <person name="Zhou Z."/>
            <person name="Hsiao Y.Y."/>
            <person name="Wu W.L."/>
            <person name="Chen Y.Y."/>
            <person name="Lin Y.F."/>
            <person name="Hsu J.L."/>
            <person name="Li C.Y."/>
            <person name="Wang Z.W."/>
            <person name="Zhao X."/>
            <person name="Zhong W.Y."/>
            <person name="Ma X.K."/>
            <person name="Ma L."/>
            <person name="Huang J."/>
            <person name="Chen G.Z."/>
            <person name="Huang M.Z."/>
            <person name="Huang L."/>
            <person name="Peng D.H."/>
            <person name="Luo Y.B."/>
            <person name="Zou S.Q."/>
            <person name="Chen S.P."/>
            <person name="Lan S."/>
            <person name="Tsai W.C."/>
            <person name="Van de Peer Y."/>
            <person name="Liu Z.J."/>
        </authorList>
    </citation>
    <scope>NUCLEOTIDE SEQUENCE [LARGE SCALE GENOMIC DNA]</scope>
    <source>
        <strain evidence="1">Lor288</strain>
    </source>
</reference>
<gene>
    <name evidence="1" type="ORF">KSP40_PGU013517</name>
</gene>
<name>A0ABR2LI76_9ASPA</name>
<dbReference type="EMBL" id="JBBWWR010000019">
    <property type="protein sequence ID" value="KAK8941767.1"/>
    <property type="molecule type" value="Genomic_DNA"/>
</dbReference>
<organism evidence="1 2">
    <name type="scientific">Platanthera guangdongensis</name>
    <dbReference type="NCBI Taxonomy" id="2320717"/>
    <lineage>
        <taxon>Eukaryota</taxon>
        <taxon>Viridiplantae</taxon>
        <taxon>Streptophyta</taxon>
        <taxon>Embryophyta</taxon>
        <taxon>Tracheophyta</taxon>
        <taxon>Spermatophyta</taxon>
        <taxon>Magnoliopsida</taxon>
        <taxon>Liliopsida</taxon>
        <taxon>Asparagales</taxon>
        <taxon>Orchidaceae</taxon>
        <taxon>Orchidoideae</taxon>
        <taxon>Orchideae</taxon>
        <taxon>Orchidinae</taxon>
        <taxon>Platanthera</taxon>
    </lineage>
</organism>